<comment type="caution">
    <text evidence="14">The sequence shown here is derived from an EMBL/GenBank/DDBJ whole genome shotgun (WGS) entry which is preliminary data.</text>
</comment>
<reference evidence="14 15" key="1">
    <citation type="submission" date="2021-03" db="EMBL/GenBank/DDBJ databases">
        <title>Sequencing the genomes of 1000 actinobacteria strains.</title>
        <authorList>
            <person name="Klenk H.-P."/>
        </authorList>
    </citation>
    <scope>NUCLEOTIDE SEQUENCE [LARGE SCALE GENOMIC DNA]</scope>
    <source>
        <strain evidence="14 15">DSM 14564</strain>
    </source>
</reference>
<keyword evidence="15" id="KW-1185">Reference proteome</keyword>
<dbReference type="RefSeq" id="WP_209891770.1">
    <property type="nucleotide sequence ID" value="NZ_BAAAJV010000006.1"/>
</dbReference>
<keyword evidence="8 10" id="KW-0472">Membrane</keyword>
<dbReference type="InterPro" id="IPR036318">
    <property type="entry name" value="FAD-bd_PCMH-like_sf"/>
</dbReference>
<evidence type="ECO:0000259" key="13">
    <source>
        <dbReference type="PROSITE" id="PS51846"/>
    </source>
</evidence>
<gene>
    <name evidence="14" type="ORF">JOF44_002476</name>
</gene>
<accession>A0ABS4YNQ4</accession>
<dbReference type="InterPro" id="IPR051676">
    <property type="entry name" value="UPF0053_domain"/>
</dbReference>
<name>A0ABS4YNQ4_9MICO</name>
<evidence type="ECO:0000313" key="15">
    <source>
        <dbReference type="Proteomes" id="UP000698222"/>
    </source>
</evidence>
<dbReference type="InterPro" id="IPR044751">
    <property type="entry name" value="Ion_transp-like_CBS"/>
</dbReference>
<evidence type="ECO:0000256" key="9">
    <source>
        <dbReference type="PROSITE-ProRule" id="PRU00703"/>
    </source>
</evidence>
<evidence type="ECO:0000256" key="10">
    <source>
        <dbReference type="PROSITE-ProRule" id="PRU01193"/>
    </source>
</evidence>
<dbReference type="InterPro" id="IPR000644">
    <property type="entry name" value="CBS_dom"/>
</dbReference>
<evidence type="ECO:0000256" key="1">
    <source>
        <dbReference type="ARBA" id="ARBA00004651"/>
    </source>
</evidence>
<evidence type="ECO:0000256" key="4">
    <source>
        <dbReference type="ARBA" id="ARBA00022692"/>
    </source>
</evidence>
<feature type="region of interest" description="Disordered" evidence="11">
    <location>
        <begin position="342"/>
        <end position="367"/>
    </location>
</feature>
<evidence type="ECO:0000256" key="6">
    <source>
        <dbReference type="ARBA" id="ARBA00022989"/>
    </source>
</evidence>
<evidence type="ECO:0000256" key="2">
    <source>
        <dbReference type="ARBA" id="ARBA00006337"/>
    </source>
</evidence>
<feature type="compositionally biased region" description="Acidic residues" evidence="11">
    <location>
        <begin position="346"/>
        <end position="360"/>
    </location>
</feature>
<evidence type="ECO:0000256" key="11">
    <source>
        <dbReference type="SAM" id="MobiDB-lite"/>
    </source>
</evidence>
<feature type="compositionally biased region" description="Basic and acidic residues" evidence="11">
    <location>
        <begin position="452"/>
        <end position="473"/>
    </location>
</feature>
<evidence type="ECO:0000256" key="3">
    <source>
        <dbReference type="ARBA" id="ARBA00022475"/>
    </source>
</evidence>
<dbReference type="SUPFAM" id="SSF54631">
    <property type="entry name" value="CBS-domain pair"/>
    <property type="match status" value="1"/>
</dbReference>
<evidence type="ECO:0000256" key="8">
    <source>
        <dbReference type="ARBA" id="ARBA00023136"/>
    </source>
</evidence>
<dbReference type="Pfam" id="PF00571">
    <property type="entry name" value="CBS"/>
    <property type="match status" value="2"/>
</dbReference>
<keyword evidence="3" id="KW-1003">Cell membrane</keyword>
<feature type="compositionally biased region" description="Basic and acidic residues" evidence="11">
    <location>
        <begin position="480"/>
        <end position="491"/>
    </location>
</feature>
<feature type="domain" description="CBS" evidence="12">
    <location>
        <begin position="282"/>
        <end position="345"/>
    </location>
</feature>
<dbReference type="PROSITE" id="PS51371">
    <property type="entry name" value="CBS"/>
    <property type="match status" value="1"/>
</dbReference>
<comment type="subcellular location">
    <subcellularLocation>
        <location evidence="1">Cell membrane</location>
        <topology evidence="1">Multi-pass membrane protein</topology>
    </subcellularLocation>
</comment>
<dbReference type="Pfam" id="PF03471">
    <property type="entry name" value="CorC_HlyC"/>
    <property type="match status" value="1"/>
</dbReference>
<comment type="similarity">
    <text evidence="2">Belongs to the UPF0053 family.</text>
</comment>
<dbReference type="Proteomes" id="UP000698222">
    <property type="component" value="Unassembled WGS sequence"/>
</dbReference>
<dbReference type="InterPro" id="IPR046342">
    <property type="entry name" value="CBS_dom_sf"/>
</dbReference>
<feature type="region of interest" description="Disordered" evidence="11">
    <location>
        <begin position="439"/>
        <end position="502"/>
    </location>
</feature>
<dbReference type="Gene3D" id="3.30.465.10">
    <property type="match status" value="1"/>
</dbReference>
<feature type="domain" description="CNNM transmembrane" evidence="13">
    <location>
        <begin position="2"/>
        <end position="205"/>
    </location>
</feature>
<keyword evidence="6 10" id="KW-1133">Transmembrane helix</keyword>
<evidence type="ECO:0000313" key="14">
    <source>
        <dbReference type="EMBL" id="MBP2409573.1"/>
    </source>
</evidence>
<keyword evidence="4 10" id="KW-0812">Transmembrane</keyword>
<evidence type="ECO:0000256" key="5">
    <source>
        <dbReference type="ARBA" id="ARBA00022737"/>
    </source>
</evidence>
<dbReference type="SMART" id="SM01091">
    <property type="entry name" value="CorC_HlyC"/>
    <property type="match status" value="1"/>
</dbReference>
<sequence length="502" mass="53188">MDLIGPLISLGIGLLLVLACGGFVAAEFSLITANRNDVEAAVDGGDKRAGGVLEGMKTLSTQLSGAQLGITVTNLGIGFLAEPAIAALIGPALVDMGLGTVAARSVSVTIALVLATGATMIFGELVPKNMAIAQPLRTAKMVVGFQRIFTKVFALPIRLFNGNANAVVRALGVEPQEELGSARSAEELSALVKRSADEGALAEETASLVQRTLAFGDRRAHDAMVPRGRMDSLDEDDTVADMLELARSTGHSRFPVLTDENEIAGVAHIRHGLAVPFDERSATRVDAVMGIATFVPDTVPLDDLMDTLRGGGLQMAVVVDEFGDHAGLITLEDLVEEIVGEVRDEHDDERDDTPEPDGSWDLDARMRPDEATERLGVTVPEHEDYDTLAGLVTLELGRLAEVGDEIVVDTDPAPGEELAQLRIEVTEVDGMRIETVHVKVERADAEDDGTEKDERTGKDSNKGSVKDSDKGSDKGSASPGDEKRVALEHHAVAAPETSEVSR</sequence>
<dbReference type="PROSITE" id="PS51846">
    <property type="entry name" value="CNNM"/>
    <property type="match status" value="1"/>
</dbReference>
<dbReference type="PANTHER" id="PTHR43099:SF6">
    <property type="entry name" value="UPF0053 PROTEIN RV1842C"/>
    <property type="match status" value="1"/>
</dbReference>
<keyword evidence="5" id="KW-0677">Repeat</keyword>
<organism evidence="14 15">
    <name type="scientific">Brachybacterium fresconis</name>
    <dbReference type="NCBI Taxonomy" id="173363"/>
    <lineage>
        <taxon>Bacteria</taxon>
        <taxon>Bacillati</taxon>
        <taxon>Actinomycetota</taxon>
        <taxon>Actinomycetes</taxon>
        <taxon>Micrococcales</taxon>
        <taxon>Dermabacteraceae</taxon>
        <taxon>Brachybacterium</taxon>
    </lineage>
</organism>
<dbReference type="Pfam" id="PF01595">
    <property type="entry name" value="CNNM"/>
    <property type="match status" value="1"/>
</dbReference>
<proteinExistence type="inferred from homology"/>
<dbReference type="PANTHER" id="PTHR43099">
    <property type="entry name" value="UPF0053 PROTEIN YRKA"/>
    <property type="match status" value="1"/>
</dbReference>
<dbReference type="InterPro" id="IPR005170">
    <property type="entry name" value="Transptr-assoc_dom"/>
</dbReference>
<evidence type="ECO:0000256" key="7">
    <source>
        <dbReference type="ARBA" id="ARBA00023122"/>
    </source>
</evidence>
<dbReference type="InterPro" id="IPR016169">
    <property type="entry name" value="FAD-bd_PCMH_sub2"/>
</dbReference>
<dbReference type="Gene3D" id="3.10.580.10">
    <property type="entry name" value="CBS-domain"/>
    <property type="match status" value="1"/>
</dbReference>
<keyword evidence="7 9" id="KW-0129">CBS domain</keyword>
<protein>
    <submittedName>
        <fullName evidence="14">CBS domain containing-hemolysin-like protein</fullName>
    </submittedName>
</protein>
<dbReference type="EMBL" id="JAGIOC010000001">
    <property type="protein sequence ID" value="MBP2409573.1"/>
    <property type="molecule type" value="Genomic_DNA"/>
</dbReference>
<dbReference type="SUPFAM" id="SSF56176">
    <property type="entry name" value="FAD-binding/transporter-associated domain-like"/>
    <property type="match status" value="1"/>
</dbReference>
<dbReference type="CDD" id="cd04590">
    <property type="entry name" value="CBS_pair_CorC_HlyC_assoc"/>
    <property type="match status" value="1"/>
</dbReference>
<evidence type="ECO:0000259" key="12">
    <source>
        <dbReference type="PROSITE" id="PS51371"/>
    </source>
</evidence>
<dbReference type="InterPro" id="IPR002550">
    <property type="entry name" value="CNNM"/>
</dbReference>